<dbReference type="Proteomes" id="UP000027602">
    <property type="component" value="Chromosome"/>
</dbReference>
<dbReference type="KEGG" id="bmet:BMMGA3_15595"/>
<reference evidence="1 2" key="1">
    <citation type="journal article" date="2015" name="BMC Genomics">
        <title>Transcriptome analysis of thermophilic methylotrophic Bacillus methanolicus MGA3 using RNA-sequencing provides detailed insights into its previously uncharted transcriptional landscape.</title>
        <authorList>
            <person name="Irla M."/>
            <person name="Neshat A."/>
            <person name="Brautaset T."/>
            <person name="Ruckert C."/>
            <person name="Kalinowski J."/>
            <person name="Wendisch V.F."/>
        </authorList>
    </citation>
    <scope>NUCLEOTIDE SEQUENCE [LARGE SCALE GENOMIC DNA]</scope>
    <source>
        <strain evidence="2">MGA3 / ATCC 53907</strain>
    </source>
</reference>
<protein>
    <submittedName>
        <fullName evidence="1">Uncharacterized protein</fullName>
    </submittedName>
</protein>
<keyword evidence="2" id="KW-1185">Reference proteome</keyword>
<evidence type="ECO:0000313" key="2">
    <source>
        <dbReference type="Proteomes" id="UP000027602"/>
    </source>
</evidence>
<dbReference type="HOGENOM" id="CLU_137871_0_0_9"/>
<dbReference type="OrthoDB" id="2082773at2"/>
<sequence length="160" mass="17887">MRRPIIHTNVNQKVDLSVTPSQVSRTTVELTGLALEKRLRQKRSEAYVNAITKLDAGGVTCSHAQIEELKQAIQSEFPELTPYQYPIGIIAKCYLGNPYEVHTLDVKLDIVQHYKRGEALPPQMDRARSIALHPGYAFIEVYSDTLRAVTKNGDVAVIQG</sequence>
<dbReference type="eggNOG" id="ENOG5032VQC">
    <property type="taxonomic scope" value="Bacteria"/>
</dbReference>
<dbReference type="STRING" id="796606.BMMGA3_15595"/>
<evidence type="ECO:0000313" key="1">
    <source>
        <dbReference type="EMBL" id="AIE61472.1"/>
    </source>
</evidence>
<name>I3EBC1_BACMM</name>
<organism evidence="1 2">
    <name type="scientific">Bacillus methanolicus (strain MGA3 / ATCC 53907)</name>
    <dbReference type="NCBI Taxonomy" id="796606"/>
    <lineage>
        <taxon>Bacteria</taxon>
        <taxon>Bacillati</taxon>
        <taxon>Bacillota</taxon>
        <taxon>Bacilli</taxon>
        <taxon>Bacillales</taxon>
        <taxon>Bacillaceae</taxon>
        <taxon>Bacillus</taxon>
    </lineage>
</organism>
<dbReference type="AlphaFoldDB" id="I3EBC1"/>
<proteinExistence type="predicted"/>
<gene>
    <name evidence="1" type="ORF">BMMGA3_15595</name>
</gene>
<dbReference type="RefSeq" id="WP_003346665.1">
    <property type="nucleotide sequence ID" value="NZ_ADWW01000001.1"/>
</dbReference>
<accession>I3EBC1</accession>
<dbReference type="EMBL" id="CP007739">
    <property type="protein sequence ID" value="AIE61472.1"/>
    <property type="molecule type" value="Genomic_DNA"/>
</dbReference>